<evidence type="ECO:0000313" key="7">
    <source>
        <dbReference type="EMBL" id="SPN99776.1"/>
    </source>
</evidence>
<keyword evidence="8" id="KW-1185">Reference proteome</keyword>
<dbReference type="InterPro" id="IPR035425">
    <property type="entry name" value="CENP-T/H4_C"/>
</dbReference>
<dbReference type="CDD" id="cd22920">
    <property type="entry name" value="HFD_CENP-T"/>
    <property type="match status" value="1"/>
</dbReference>
<feature type="domain" description="CENP-T/Histone H4 histone fold" evidence="6">
    <location>
        <begin position="381"/>
        <end position="486"/>
    </location>
</feature>
<evidence type="ECO:0000256" key="2">
    <source>
        <dbReference type="ARBA" id="ARBA00004286"/>
    </source>
</evidence>
<dbReference type="GO" id="GO:0003682">
    <property type="term" value="F:chromatin binding"/>
    <property type="evidence" value="ECO:0007669"/>
    <property type="project" value="TreeGrafter"/>
</dbReference>
<dbReference type="InterPro" id="IPR009072">
    <property type="entry name" value="Histone-fold"/>
</dbReference>
<evidence type="ECO:0000256" key="3">
    <source>
        <dbReference type="ARBA" id="ARBA00022454"/>
    </source>
</evidence>
<feature type="compositionally biased region" description="Acidic residues" evidence="5">
    <location>
        <begin position="337"/>
        <end position="356"/>
    </location>
</feature>
<feature type="region of interest" description="Disordered" evidence="5">
    <location>
        <begin position="337"/>
        <end position="382"/>
    </location>
</feature>
<evidence type="ECO:0000256" key="1">
    <source>
        <dbReference type="ARBA" id="ARBA00004123"/>
    </source>
</evidence>
<comment type="caution">
    <text evidence="7">The sequence shown here is derived from an EMBL/GenBank/DDBJ whole genome shotgun (WGS) entry which is preliminary data.</text>
</comment>
<dbReference type="GO" id="GO:0005694">
    <property type="term" value="C:chromosome"/>
    <property type="evidence" value="ECO:0007669"/>
    <property type="project" value="UniProtKB-SubCell"/>
</dbReference>
<gene>
    <name evidence="7" type="ORF">DNG_02627</name>
</gene>
<feature type="region of interest" description="Disordered" evidence="5">
    <location>
        <begin position="293"/>
        <end position="318"/>
    </location>
</feature>
<sequence>MSTTPRTPAGAPTKITVVTPSRRAVSTEPPSRGSAHRPLHTPLNNPTSRDLLHSVRYGHSASGRKSNAPTPHARAARRALNLRRATMSTPGRNRRRSGREQRETPRDILRALGQVLAPKSRPIPSSSSSAEELPSSLPIFEEEDEDDDLPIDKPRLSLPLELDEEPDLQPPKSSGLEDEENYTVQSVEFPRRATSEQPFSRLSRGSFGDMTEFETMNLDAGGLDHRANVPVVTFEDWGLGPPMDDVTYERIDEAEERRATLALNRESGFGLDMVPDVNESTFMMNLPAAQDDTAPLAGADADADGDVGAGMDEDDYENEPFDDYENEPFPLEFAQDEPQADEDVATPEGEVTDGEATEMVPETQKRRTKKRKRGPQLSRFGIEYPPLPPAVVKRLAQTFAQTSGISKTKITPDTLDALCQASDWFFEQLGDSLGAYAKHAGRKTIDESDIITLMQRQRQIGASTTPFSLAQQHLPREMLQHIRMPVSAPAKKRRQKDPGQADEDG</sequence>
<feature type="compositionally biased region" description="Low complexity" evidence="5">
    <location>
        <begin position="82"/>
        <end position="91"/>
    </location>
</feature>
<dbReference type="GO" id="GO:0000712">
    <property type="term" value="P:resolution of meiotic recombination intermediates"/>
    <property type="evidence" value="ECO:0007669"/>
    <property type="project" value="TreeGrafter"/>
</dbReference>
<evidence type="ECO:0000256" key="4">
    <source>
        <dbReference type="ARBA" id="ARBA00023242"/>
    </source>
</evidence>
<dbReference type="SUPFAM" id="SSF47113">
    <property type="entry name" value="Histone-fold"/>
    <property type="match status" value="1"/>
</dbReference>
<keyword evidence="3" id="KW-0158">Chromosome</keyword>
<dbReference type="Pfam" id="PF15511">
    <property type="entry name" value="CENP-T_C"/>
    <property type="match status" value="1"/>
</dbReference>
<keyword evidence="4" id="KW-0539">Nucleus</keyword>
<dbReference type="GO" id="GO:0046982">
    <property type="term" value="F:protein heterodimerization activity"/>
    <property type="evidence" value="ECO:0007669"/>
    <property type="project" value="InterPro"/>
</dbReference>
<feature type="compositionally biased region" description="Acidic residues" evidence="5">
    <location>
        <begin position="140"/>
        <end position="149"/>
    </location>
</feature>
<dbReference type="PANTHER" id="PTHR22980:SF5">
    <property type="entry name" value="CENP-T_HISTONE H4 HISTONE FOLD DOMAIN-CONTAINING PROTEIN"/>
    <property type="match status" value="1"/>
</dbReference>
<dbReference type="GO" id="GO:0031297">
    <property type="term" value="P:replication fork processing"/>
    <property type="evidence" value="ECO:0007669"/>
    <property type="project" value="TreeGrafter"/>
</dbReference>
<dbReference type="Proteomes" id="UP001187682">
    <property type="component" value="Unassembled WGS sequence"/>
</dbReference>
<dbReference type="AlphaFoldDB" id="A0AAE8MUR7"/>
<feature type="region of interest" description="Disordered" evidence="5">
    <location>
        <begin position="1"/>
        <end position="181"/>
    </location>
</feature>
<evidence type="ECO:0000313" key="8">
    <source>
        <dbReference type="Proteomes" id="UP001187682"/>
    </source>
</evidence>
<feature type="compositionally biased region" description="Acidic residues" evidence="5">
    <location>
        <begin position="301"/>
        <end position="318"/>
    </location>
</feature>
<comment type="subcellular location">
    <subcellularLocation>
        <location evidence="2">Chromosome</location>
    </subcellularLocation>
    <subcellularLocation>
        <location evidence="1">Nucleus</location>
    </subcellularLocation>
</comment>
<organism evidence="7 8">
    <name type="scientific">Cephalotrichum gorgonifer</name>
    <dbReference type="NCBI Taxonomy" id="2041049"/>
    <lineage>
        <taxon>Eukaryota</taxon>
        <taxon>Fungi</taxon>
        <taxon>Dikarya</taxon>
        <taxon>Ascomycota</taxon>
        <taxon>Pezizomycotina</taxon>
        <taxon>Sordariomycetes</taxon>
        <taxon>Hypocreomycetidae</taxon>
        <taxon>Microascales</taxon>
        <taxon>Microascaceae</taxon>
        <taxon>Cephalotrichum</taxon>
    </lineage>
</organism>
<feature type="region of interest" description="Disordered" evidence="5">
    <location>
        <begin position="484"/>
        <end position="505"/>
    </location>
</feature>
<protein>
    <recommendedName>
        <fullName evidence="6">CENP-T/Histone H4 histone fold domain-containing protein</fullName>
    </recommendedName>
</protein>
<feature type="compositionally biased region" description="Low complexity" evidence="5">
    <location>
        <begin position="117"/>
        <end position="139"/>
    </location>
</feature>
<accession>A0AAE8MUR7</accession>
<evidence type="ECO:0000259" key="6">
    <source>
        <dbReference type="Pfam" id="PF15511"/>
    </source>
</evidence>
<dbReference type="GO" id="GO:0071821">
    <property type="term" value="C:FANCM-MHF complex"/>
    <property type="evidence" value="ECO:0007669"/>
    <property type="project" value="TreeGrafter"/>
</dbReference>
<reference evidence="7" key="1">
    <citation type="submission" date="2018-03" db="EMBL/GenBank/DDBJ databases">
        <authorList>
            <person name="Guldener U."/>
        </authorList>
    </citation>
    <scope>NUCLEOTIDE SEQUENCE</scope>
</reference>
<dbReference type="Gene3D" id="1.10.20.10">
    <property type="entry name" value="Histone, subunit A"/>
    <property type="match status" value="1"/>
</dbReference>
<dbReference type="EMBL" id="ONZQ02000003">
    <property type="protein sequence ID" value="SPN99776.1"/>
    <property type="molecule type" value="Genomic_DNA"/>
</dbReference>
<proteinExistence type="predicted"/>
<evidence type="ECO:0000256" key="5">
    <source>
        <dbReference type="SAM" id="MobiDB-lite"/>
    </source>
</evidence>
<name>A0AAE8MUR7_9PEZI</name>
<feature type="compositionally biased region" description="Basic and acidic residues" evidence="5">
    <location>
        <begin position="98"/>
        <end position="109"/>
    </location>
</feature>
<dbReference type="PANTHER" id="PTHR22980">
    <property type="entry name" value="CORTISTATIN"/>
    <property type="match status" value="1"/>
</dbReference>